<keyword evidence="10" id="KW-0812">Transmembrane</keyword>
<dbReference type="SUPFAM" id="SSF52540">
    <property type="entry name" value="P-loop containing nucleoside triphosphate hydrolases"/>
    <property type="match status" value="1"/>
</dbReference>
<keyword evidence="3 13" id="KW-0808">Transferase</keyword>
<dbReference type="GO" id="GO:0005524">
    <property type="term" value="F:ATP binding"/>
    <property type="evidence" value="ECO:0007669"/>
    <property type="project" value="UniProtKB-KW"/>
</dbReference>
<evidence type="ECO:0000259" key="12">
    <source>
        <dbReference type="Pfam" id="PF13807"/>
    </source>
</evidence>
<dbReference type="NCBIfam" id="TIGR01007">
    <property type="entry name" value="eps_fam"/>
    <property type="match status" value="1"/>
</dbReference>
<dbReference type="InterPro" id="IPR050445">
    <property type="entry name" value="Bact_polysacc_biosynth/exp"/>
</dbReference>
<dbReference type="GO" id="GO:0004715">
    <property type="term" value="F:non-membrane spanning protein tyrosine kinase activity"/>
    <property type="evidence" value="ECO:0007669"/>
    <property type="project" value="UniProtKB-EC"/>
</dbReference>
<evidence type="ECO:0000256" key="10">
    <source>
        <dbReference type="SAM" id="Phobius"/>
    </source>
</evidence>
<dbReference type="InterPro" id="IPR005702">
    <property type="entry name" value="Wzc-like_C"/>
</dbReference>
<keyword evidence="10" id="KW-1133">Transmembrane helix</keyword>
<evidence type="ECO:0000256" key="3">
    <source>
        <dbReference type="ARBA" id="ARBA00022679"/>
    </source>
</evidence>
<comment type="similarity">
    <text evidence="1">Belongs to the CpsD/CapB family.</text>
</comment>
<gene>
    <name evidence="13" type="ORF">I8748_15975</name>
</gene>
<evidence type="ECO:0000313" key="14">
    <source>
        <dbReference type="Proteomes" id="UP000632766"/>
    </source>
</evidence>
<evidence type="ECO:0000313" key="13">
    <source>
        <dbReference type="EMBL" id="MBH8563670.1"/>
    </source>
</evidence>
<evidence type="ECO:0000256" key="4">
    <source>
        <dbReference type="ARBA" id="ARBA00022741"/>
    </source>
</evidence>
<dbReference type="Proteomes" id="UP000632766">
    <property type="component" value="Unassembled WGS sequence"/>
</dbReference>
<comment type="catalytic activity">
    <reaction evidence="8">
        <text>L-tyrosyl-[protein] + ATP = O-phospho-L-tyrosyl-[protein] + ADP + H(+)</text>
        <dbReference type="Rhea" id="RHEA:10596"/>
        <dbReference type="Rhea" id="RHEA-COMP:10136"/>
        <dbReference type="Rhea" id="RHEA-COMP:20101"/>
        <dbReference type="ChEBI" id="CHEBI:15378"/>
        <dbReference type="ChEBI" id="CHEBI:30616"/>
        <dbReference type="ChEBI" id="CHEBI:46858"/>
        <dbReference type="ChEBI" id="CHEBI:61978"/>
        <dbReference type="ChEBI" id="CHEBI:456216"/>
        <dbReference type="EC" id="2.7.10.2"/>
    </reaction>
</comment>
<dbReference type="InterPro" id="IPR032807">
    <property type="entry name" value="GNVR"/>
</dbReference>
<feature type="transmembrane region" description="Helical" evidence="10">
    <location>
        <begin position="24"/>
        <end position="43"/>
    </location>
</feature>
<dbReference type="InterPro" id="IPR025669">
    <property type="entry name" value="AAA_dom"/>
</dbReference>
<evidence type="ECO:0000256" key="9">
    <source>
        <dbReference type="SAM" id="Coils"/>
    </source>
</evidence>
<dbReference type="RefSeq" id="WP_198125539.1">
    <property type="nucleotide sequence ID" value="NZ_JAECZC010000028.1"/>
</dbReference>
<evidence type="ECO:0000256" key="2">
    <source>
        <dbReference type="ARBA" id="ARBA00011903"/>
    </source>
</evidence>
<feature type="domain" description="Tyrosine-protein kinase G-rich" evidence="12">
    <location>
        <begin position="374"/>
        <end position="452"/>
    </location>
</feature>
<reference evidence="13 14" key="1">
    <citation type="journal article" date="2021" name="Int. J. Syst. Evol. Microbiol.">
        <title>Amazonocrinis nigriterrae gen. nov., sp. nov., Atlanticothrix silvestris gen. nov., sp. nov. and Dendronalium phyllosphericum gen. nov., sp. nov., nostocacean cyanobacteria from Brazilian environments.</title>
        <authorList>
            <person name="Alvarenga D.O."/>
            <person name="Andreote A.P.D."/>
            <person name="Branco L.H.Z."/>
            <person name="Delbaje E."/>
            <person name="Cruz R.B."/>
            <person name="Varani A.M."/>
            <person name="Fiore M.F."/>
        </authorList>
    </citation>
    <scope>NUCLEOTIDE SEQUENCE [LARGE SCALE GENOMIC DNA]</scope>
    <source>
        <strain evidence="13 14">CENA67</strain>
    </source>
</reference>
<organism evidence="13 14">
    <name type="scientific">Amazonocrinis nigriterrae CENA67</name>
    <dbReference type="NCBI Taxonomy" id="2794033"/>
    <lineage>
        <taxon>Bacteria</taxon>
        <taxon>Bacillati</taxon>
        <taxon>Cyanobacteriota</taxon>
        <taxon>Cyanophyceae</taxon>
        <taxon>Nostocales</taxon>
        <taxon>Nostocaceae</taxon>
        <taxon>Amazonocrinis</taxon>
        <taxon>Amazonocrinis nigriterrae</taxon>
    </lineage>
</organism>
<keyword evidence="6" id="KW-0067">ATP-binding</keyword>
<sequence length="729" mass="80677">MVSKQEEQDSFNFQEYSLIFKRHCLVIAVVTASIFGLTALASFKQKPIYQAEGKLLFNKTNRVSSLTSISENTGELSGVTQVSKPLDTQAEVIRSNPIVKKTIDAMNLKDKHGQPIEIDEFLKALKVNTVKDTDVLTLSYQSQNPQQAAAVVNSLMGNYLENNVQTNRTEATAAQEFLRKQLPEVEAKVMQAEAALRRFKEKNKVIVLEDEAKAGVESLKDLSDQITKATADLAEAQSHSDALQSQLQLSKQQAVALNTLSESTAVQQVLAEYQKVQDQLVVARTRYTEEHPIIKDLSSQEIALRKQLQLRVSQTLGSKQSIPQQNLQIGELKQTLTTQLVQSEIERLALANRIAVLKNAYSLSQKRLSVLPQLEQTQLQLERELAVARSTYEELLKRFQEVEVVVNQNVGNARVISPALVPKKPVSPRLTLNLALGGFLGILLGVGTALLLEARDKSLKTVEKAKQVFGYPLVGIIPHLNEKSSETHKDVVALPVRDNPYSPASAAFEMFQANLDFTFGDQLLKVIVVVSSIPGEGKSFVAANLAVAKAHMGHRVLLIDADMRHPYQHVIWQQHNLMGLSNILIGQSELSTSTQEALINLEVLHAGMIPPQPAALLDSRRMAALIEAAVRDYDFVIIDTPALNLFADGLLLSKLADGILLTVRPEILDSTAAKATKMLLEQSRSHVLGIVVNAVTDEQSSGYYHTRNSYQRRNSDRNQTNIVKNRTIF</sequence>
<feature type="coiled-coil region" evidence="9">
    <location>
        <begin position="175"/>
        <end position="253"/>
    </location>
</feature>
<evidence type="ECO:0000256" key="1">
    <source>
        <dbReference type="ARBA" id="ARBA00007316"/>
    </source>
</evidence>
<dbReference type="PANTHER" id="PTHR32309:SF13">
    <property type="entry name" value="FERRIC ENTEROBACTIN TRANSPORT PROTEIN FEPE"/>
    <property type="match status" value="1"/>
</dbReference>
<dbReference type="CDD" id="cd05387">
    <property type="entry name" value="BY-kinase"/>
    <property type="match status" value="1"/>
</dbReference>
<keyword evidence="7" id="KW-0829">Tyrosine-protein kinase</keyword>
<evidence type="ECO:0000256" key="8">
    <source>
        <dbReference type="ARBA" id="ARBA00051245"/>
    </source>
</evidence>
<keyword evidence="5" id="KW-0418">Kinase</keyword>
<evidence type="ECO:0000256" key="7">
    <source>
        <dbReference type="ARBA" id="ARBA00023137"/>
    </source>
</evidence>
<feature type="domain" description="AAA" evidence="11">
    <location>
        <begin position="525"/>
        <end position="667"/>
    </location>
</feature>
<dbReference type="EMBL" id="JAECZC010000028">
    <property type="protein sequence ID" value="MBH8563670.1"/>
    <property type="molecule type" value="Genomic_DNA"/>
</dbReference>
<comment type="caution">
    <text evidence="13">The sequence shown here is derived from an EMBL/GenBank/DDBJ whole genome shotgun (WGS) entry which is preliminary data.</text>
</comment>
<dbReference type="Gene3D" id="3.40.50.300">
    <property type="entry name" value="P-loop containing nucleotide triphosphate hydrolases"/>
    <property type="match status" value="1"/>
</dbReference>
<keyword evidence="9" id="KW-0175">Coiled coil</keyword>
<dbReference type="PANTHER" id="PTHR32309">
    <property type="entry name" value="TYROSINE-PROTEIN KINASE"/>
    <property type="match status" value="1"/>
</dbReference>
<proteinExistence type="inferred from homology"/>
<accession>A0A8J7HT59</accession>
<dbReference type="InterPro" id="IPR027417">
    <property type="entry name" value="P-loop_NTPase"/>
</dbReference>
<feature type="transmembrane region" description="Helical" evidence="10">
    <location>
        <begin position="430"/>
        <end position="452"/>
    </location>
</feature>
<name>A0A8J7HT59_9NOST</name>
<keyword evidence="14" id="KW-1185">Reference proteome</keyword>
<keyword evidence="10" id="KW-0472">Membrane</keyword>
<dbReference type="Pfam" id="PF13614">
    <property type="entry name" value="AAA_31"/>
    <property type="match status" value="1"/>
</dbReference>
<keyword evidence="4" id="KW-0547">Nucleotide-binding</keyword>
<dbReference type="EC" id="2.7.10.2" evidence="2"/>
<dbReference type="Pfam" id="PF13807">
    <property type="entry name" value="GNVR"/>
    <property type="match status" value="1"/>
</dbReference>
<protein>
    <recommendedName>
        <fullName evidence="2">non-specific protein-tyrosine kinase</fullName>
        <ecNumber evidence="2">2.7.10.2</ecNumber>
    </recommendedName>
</protein>
<dbReference type="GO" id="GO:0005886">
    <property type="term" value="C:plasma membrane"/>
    <property type="evidence" value="ECO:0007669"/>
    <property type="project" value="TreeGrafter"/>
</dbReference>
<evidence type="ECO:0000256" key="6">
    <source>
        <dbReference type="ARBA" id="ARBA00022840"/>
    </source>
</evidence>
<dbReference type="AlphaFoldDB" id="A0A8J7HT59"/>
<evidence type="ECO:0000259" key="11">
    <source>
        <dbReference type="Pfam" id="PF13614"/>
    </source>
</evidence>
<evidence type="ECO:0000256" key="5">
    <source>
        <dbReference type="ARBA" id="ARBA00022777"/>
    </source>
</evidence>